<sequence length="463" mass="54142">MSKDVKIPTTGYVEHDGVLAWGPAAINEFKTVTIDRPRRVMRFLIDGDFSDPNASNIPVSISVYDGTLPLFSAVGLRNVQGQSSQEAMKKNFNLKLRRPSNGKKLYVKMGDWSPVSTITLKGYGTDRTMVRETTTTELWRQMHAHPDRLLAPMSAYKYWDKHDLGMHLTASFSTYGLPCELWWNGKFQQLVVWRSRTTNDDYLMDDSNRNHILMQAEHLIDLWGRDFDSTGWSIQSPKIKDYEEQDDISQKAPVVQAACERLFRWFQACRADETRLRQEMHQYLHLKSWLDYILLVNVTGSYDSFQNNFFLGTWDAKKWSIWPFDHDRAFGVSAWQDINQAAPDKIGWITQRGYPADQDPGFLDILTRRLRPELRARWAELRGSGIISTDNLKKIILRQIALIDRDSMVDDLKIWPLWGNNTVRVDIPYDGRWTVSYIIDWFRQRVAWMDQEWGYPQEQDQLR</sequence>
<dbReference type="RefSeq" id="WP_319807419.1">
    <property type="nucleotide sequence ID" value="NZ_CP107052.1"/>
</dbReference>
<keyword evidence="1" id="KW-0418">Kinase</keyword>
<accession>A0ABY6GK38</accession>
<proteinExistence type="predicted"/>
<dbReference type="InterPro" id="IPR014867">
    <property type="entry name" value="Spore_coat_CotH_CotH2/3/7"/>
</dbReference>
<protein>
    <submittedName>
        <fullName evidence="1">CotH kinase family protein</fullName>
    </submittedName>
</protein>
<evidence type="ECO:0000313" key="1">
    <source>
        <dbReference type="EMBL" id="UYH51825.1"/>
    </source>
</evidence>
<organism evidence="1 2">
    <name type="scientific">Candidatus Kirkpatrickella diaphorinae</name>
    <dbReference type="NCBI Taxonomy" id="2984322"/>
    <lineage>
        <taxon>Bacteria</taxon>
        <taxon>Pseudomonadati</taxon>
        <taxon>Pseudomonadota</taxon>
        <taxon>Alphaproteobacteria</taxon>
        <taxon>Acetobacterales</taxon>
        <taxon>Acetobacteraceae</taxon>
        <taxon>Candidatus Kirkpatrickella</taxon>
    </lineage>
</organism>
<keyword evidence="1" id="KW-0808">Transferase</keyword>
<reference evidence="1" key="1">
    <citation type="submission" date="2022-10" db="EMBL/GenBank/DDBJ databases">
        <title>Candidatus Kirkpatrella diaphorinas gen. nov., sp. nov., an uncultured endosymbiont identified in a population of Diaphorina citri from Hawaii.</title>
        <authorList>
            <person name="Henry E.M."/>
            <person name="Carlson C.R."/>
            <person name="Kuo Y.-W."/>
        </authorList>
    </citation>
    <scope>NUCLEOTIDE SEQUENCE</scope>
    <source>
        <strain evidence="1">CADCRV1</strain>
    </source>
</reference>
<dbReference type="Pfam" id="PF08757">
    <property type="entry name" value="CotH"/>
    <property type="match status" value="1"/>
</dbReference>
<gene>
    <name evidence="1" type="ORF">N5W20_02890</name>
</gene>
<dbReference type="Proteomes" id="UP001163831">
    <property type="component" value="Chromosome"/>
</dbReference>
<keyword evidence="2" id="KW-1185">Reference proteome</keyword>
<dbReference type="GO" id="GO:0016301">
    <property type="term" value="F:kinase activity"/>
    <property type="evidence" value="ECO:0007669"/>
    <property type="project" value="UniProtKB-KW"/>
</dbReference>
<name>A0ABY6GK38_9PROT</name>
<dbReference type="EMBL" id="CP107052">
    <property type="protein sequence ID" value="UYH51825.1"/>
    <property type="molecule type" value="Genomic_DNA"/>
</dbReference>
<evidence type="ECO:0000313" key="2">
    <source>
        <dbReference type="Proteomes" id="UP001163831"/>
    </source>
</evidence>